<accession>A0A0F7L6X0</accession>
<reference evidence="1" key="1">
    <citation type="journal article" date="2015" name="Front. Microbiol.">
        <title>Combining genomic sequencing methods to explore viral diversity and reveal potential virus-host interactions.</title>
        <authorList>
            <person name="Chow C.E."/>
            <person name="Winget D.M."/>
            <person name="White R.A.III."/>
            <person name="Hallam S.J."/>
            <person name="Suttle C.A."/>
        </authorList>
    </citation>
    <scope>NUCLEOTIDE SEQUENCE</scope>
    <source>
        <strain evidence="1">Oxic1_1</strain>
    </source>
</reference>
<reference evidence="1" key="2">
    <citation type="submission" date="2015-03" db="EMBL/GenBank/DDBJ databases">
        <authorList>
            <person name="Chow C.-E.T."/>
            <person name="Winget D.M."/>
            <person name="White R.A.III."/>
            <person name="Hallam S.J."/>
            <person name="Suttle C.A."/>
        </authorList>
    </citation>
    <scope>NUCLEOTIDE SEQUENCE</scope>
    <source>
        <strain evidence="1">Oxic1_1</strain>
    </source>
</reference>
<organism evidence="1">
    <name type="scientific">uncultured marine virus</name>
    <dbReference type="NCBI Taxonomy" id="186617"/>
    <lineage>
        <taxon>Viruses</taxon>
        <taxon>environmental samples</taxon>
    </lineage>
</organism>
<sequence length="254" mass="28744">MGNHINCPLTLRHRDIEDFADRCRAFLQLVEVFVLGGQVFIPVMRLSLSAVGGEVTAKHHLDIGALRDVTTARTNSQSISHRHGSNLVKLDHRFFGQIALGLRLIVRRIIFDASSSRSLNPWLQLQVFCDVHRAIIVRLNYDQVLLCLGLFILMRREIFFPSKYLNCMTKSLEFSLLGIHSLKLMQPKSIDVRDNAIELFVEEITNDIQTRSLHIKQGNAYLDPAALRHNPSHAVRTLKNELCGIGLKAAGKFL</sequence>
<proteinExistence type="predicted"/>
<protein>
    <submittedName>
        <fullName evidence="1">Uncharacterized protein</fullName>
    </submittedName>
</protein>
<name>A0A0F7L6X0_9VIRU</name>
<evidence type="ECO:0000313" key="1">
    <source>
        <dbReference type="EMBL" id="AKH47665.1"/>
    </source>
</evidence>
<dbReference type="EMBL" id="KR029596">
    <property type="protein sequence ID" value="AKH47665.1"/>
    <property type="molecule type" value="Genomic_DNA"/>
</dbReference>